<dbReference type="Gene3D" id="3.30.559.30">
    <property type="entry name" value="Nonribosomal peptide synthetase, condensation domain"/>
    <property type="match status" value="7"/>
</dbReference>
<dbReference type="Pfam" id="PF13193">
    <property type="entry name" value="AMP-binding_C"/>
    <property type="match status" value="4"/>
</dbReference>
<dbReference type="SUPFAM" id="SSF52777">
    <property type="entry name" value="CoA-dependent acyltransferases"/>
    <property type="match status" value="12"/>
</dbReference>
<dbReference type="InterPro" id="IPR036736">
    <property type="entry name" value="ACP-like_sf"/>
</dbReference>
<keyword evidence="3" id="KW-0597">Phosphoprotein</keyword>
<dbReference type="InterPro" id="IPR009081">
    <property type="entry name" value="PP-bd_ACP"/>
</dbReference>
<dbReference type="Gene3D" id="1.10.1200.10">
    <property type="entry name" value="ACP-like"/>
    <property type="match status" value="3"/>
</dbReference>
<evidence type="ECO:0000313" key="9">
    <source>
        <dbReference type="Proteomes" id="UP000233766"/>
    </source>
</evidence>
<evidence type="ECO:0000256" key="1">
    <source>
        <dbReference type="ARBA" id="ARBA00001957"/>
    </source>
</evidence>
<dbReference type="Pfam" id="PF00975">
    <property type="entry name" value="Thioesterase"/>
    <property type="match status" value="1"/>
</dbReference>
<feature type="domain" description="Carrier" evidence="7">
    <location>
        <begin position="5147"/>
        <end position="5222"/>
    </location>
</feature>
<dbReference type="PROSITE" id="PS00455">
    <property type="entry name" value="AMP_BINDING"/>
    <property type="match status" value="4"/>
</dbReference>
<dbReference type="Gene3D" id="3.40.50.1820">
    <property type="entry name" value="alpha/beta hydrolase"/>
    <property type="match status" value="1"/>
</dbReference>
<dbReference type="Gene3D" id="3.30.300.30">
    <property type="match status" value="4"/>
</dbReference>
<dbReference type="RefSeq" id="WP_170112259.1">
    <property type="nucleotide sequence ID" value="NZ_PJMW01000002.1"/>
</dbReference>
<dbReference type="Gene3D" id="2.30.38.10">
    <property type="entry name" value="Luciferase, Domain 3"/>
    <property type="match status" value="3"/>
</dbReference>
<evidence type="ECO:0000256" key="3">
    <source>
        <dbReference type="ARBA" id="ARBA00022553"/>
    </source>
</evidence>
<dbReference type="GO" id="GO:0008610">
    <property type="term" value="P:lipid biosynthetic process"/>
    <property type="evidence" value="ECO:0007669"/>
    <property type="project" value="UniProtKB-ARBA"/>
</dbReference>
<protein>
    <submittedName>
        <fullName evidence="8">Non-ribosomal peptide synthase protein (TIGR01720 family)/amino acid adenylation domain-containing protein</fullName>
    </submittedName>
</protein>
<dbReference type="InterPro" id="IPR001242">
    <property type="entry name" value="Condensation_dom"/>
</dbReference>
<dbReference type="InterPro" id="IPR045851">
    <property type="entry name" value="AMP-bd_C_sf"/>
</dbReference>
<keyword evidence="2" id="KW-0596">Phosphopantetheine</keyword>
<dbReference type="Pfam" id="PF00501">
    <property type="entry name" value="AMP-binding"/>
    <property type="match status" value="4"/>
</dbReference>
<dbReference type="InterPro" id="IPR025110">
    <property type="entry name" value="AMP-bd_C"/>
</dbReference>
<dbReference type="NCBIfam" id="TIGR01720">
    <property type="entry name" value="NRPS-para261"/>
    <property type="match status" value="2"/>
</dbReference>
<dbReference type="GO" id="GO:0003824">
    <property type="term" value="F:catalytic activity"/>
    <property type="evidence" value="ECO:0007669"/>
    <property type="project" value="InterPro"/>
</dbReference>
<dbReference type="InterPro" id="IPR020806">
    <property type="entry name" value="PKS_PP-bd"/>
</dbReference>
<accession>A0A2N3VLD6</accession>
<dbReference type="InterPro" id="IPR006162">
    <property type="entry name" value="Ppantetheine_attach_site"/>
</dbReference>
<evidence type="ECO:0000259" key="7">
    <source>
        <dbReference type="PROSITE" id="PS50075"/>
    </source>
</evidence>
<dbReference type="FunFam" id="3.40.50.980:FF:000001">
    <property type="entry name" value="Non-ribosomal peptide synthetase"/>
    <property type="match status" value="2"/>
</dbReference>
<dbReference type="GO" id="GO:0005737">
    <property type="term" value="C:cytoplasm"/>
    <property type="evidence" value="ECO:0007669"/>
    <property type="project" value="TreeGrafter"/>
</dbReference>
<feature type="domain" description="Carrier" evidence="7">
    <location>
        <begin position="2310"/>
        <end position="2384"/>
    </location>
</feature>
<dbReference type="FunFam" id="1.10.1200.10:FF:000016">
    <property type="entry name" value="Non-ribosomal peptide synthase"/>
    <property type="match status" value="1"/>
</dbReference>
<dbReference type="FunFam" id="2.30.38.10:FF:000001">
    <property type="entry name" value="Non-ribosomal peptide synthetase PvdI"/>
    <property type="match status" value="1"/>
</dbReference>
<dbReference type="Pfam" id="PF00668">
    <property type="entry name" value="Condensation"/>
    <property type="match status" value="5"/>
</dbReference>
<dbReference type="Proteomes" id="UP000233766">
    <property type="component" value="Unassembled WGS sequence"/>
</dbReference>
<feature type="compositionally biased region" description="Basic and acidic residues" evidence="6">
    <location>
        <begin position="1719"/>
        <end position="1731"/>
    </location>
</feature>
<dbReference type="NCBIfam" id="NF003417">
    <property type="entry name" value="PRK04813.1"/>
    <property type="match status" value="4"/>
</dbReference>
<dbReference type="Gene3D" id="3.40.50.12780">
    <property type="entry name" value="N-terminal domain of ligase-like"/>
    <property type="match status" value="1"/>
</dbReference>
<dbReference type="SMART" id="SM00823">
    <property type="entry name" value="PKS_PP"/>
    <property type="match status" value="4"/>
</dbReference>
<dbReference type="GO" id="GO:0031177">
    <property type="term" value="F:phosphopantetheine binding"/>
    <property type="evidence" value="ECO:0007669"/>
    <property type="project" value="InterPro"/>
</dbReference>
<sequence length="5479" mass="586257">MREARTSPREVRRAPRGRGNRKSSTALLTQLLTAAVDIAGDTVAVSCTPVDGECRELTYTQLDEYSSRLARDLIARGIGPGDVVALGFTRSIESVAAVWAVAKTGAAYVPVDPALPAERIAYLLADSSAILGLTGIAHREKLGESVAWLDLDAPAQHDRIAAHPAHPISYLDRVRPLTDQHPAYVIYTSGSTGRPKGVVVTHTGLGALVAAARERYAVDAGDRVLHVCSPNFDVSVLELLLAFNSGATLVVAPSTVFGGPDLAELLRREQVTHLLITPAALESVDAHDLDALRVVVVAGDAVGPALVDRWAGDRGFFNGYGPTEATILATGTTALRPGQPITIGTAFAGVGATVLDSRLRPVPAGVAGELYLFGPALAQSYRGRPALTAERFVASPFTDSRMYRTGDLVRRTADGEFEYLGRSDFQVKIRGFRVELGEIDAALTAHPDIEYAVTLGTKAASGATVLVSYVLARPGISIDTDDVTRFVGASLPTHMVPTVLMPLDEIPLTPNGKLDRNALATPVFGAVGSRAPEGPVETAIAELFTQILGLEQIGAEDSFFAAGGDSILSIQLVSRARNAGISFTPQAVFEHRTVAGLARVAVVGTESAPTLTELPGGGVGVMPLTPVLAASLAGGRAFSRFTQQMVLALPAGIDRNALVDTLTAVIDHHDMLRSGLRRVDGQWELHTLPPGAVDVHELLLRVDVPAGTDQLDEIADAAMETVLASLDPQAYRMIGFAWLARADGPDGLIVAANHAAIDGVSWRILLSDLVAAGAQLGRRVVLPPVGTSFRRWAHGLTETAPSRRTELDHWRQTLSVPDPLLGDRRLDSRDTASTVRTLSVEVPADITQAILTDLPARYRAGAEDGLLAALAMAVRTWRARRGVDAPATRVRLEGHGREQSAVDGADLTRTVGWFTSMYPIALDLSEVDNDAAWHGGDTTAAVVKAVKEQLRAVPHKGIGFGMLRHLDPESASQLDGPLGQVGFNYLGRVTAGDLGDADYSWLPTAEWGEPVAEQDPDLPAAAVIDINALATGTDAGLTLRASFSYASGIIDESSVRELADCWTAALTILAEHLRDPGAGGLSPTDVPLVQVTQAELDTWHRERPHLTDVLPLAPLQLGLFFLSQVSVADPYLVQLAVELTGEVDIDRLRRAAQAVLDRHAILRTAFGTSATGTPVGFVAEGVTVPWHIVDTELTDADEFLAAETRTGFELSTAPLLRFTLYRRADGMHLVLTAHHLLVDGWSMPLLMRELLLCYATDGTPAVLPRVRPYRDYLAWLADQDRSTALHSWREALTGYAPTLLTAAVPPPVEPGEGHGMCTVELSPAEAEDLAACAAANDVTVNTLFQAAWGVVLAGAFDRPDVVFGAVVSGRPPQLDGVDAMVGLFANTIPVRVRYSESEPLRNMLSQLQSEQIALLDGHHLGLAEIQRAAGTSELFDTLMAYESYPVDTEGMRRAHGSLDGLEIVDVRAANATHYPVAVGVEVGEGIRVGLQYRLDSIDTGIAQALAHRLRATLDAFLHTPDQTVAQLQAALDKHNDAIAEASYWRRVLAHLPAELNLPTDRARPAGLVPADARVGFDIPADLHDRMRNFADSRGTTVFSLVHTAFAVLLARLSNTDDIAVDTPCPHCPDERLVLRLPMRGSVSVDALLVEATTVARRAFTRNTFSHKSIQALIGSGEPLVRVMLVPDECRTAAVGRDLVLCLRAPSPVRVDDDWQSGVEDDHGPADDDHPTGDINTTEASGALIAAMPAEFVYASALFDPETVEVFAQRLIRLLTDAIEHPHTAVGDLTILSTAEAATLTARNPDTDTRTALLPDLIARGHALGPDRIAVRHESRSITYGQLSERTARWARELIARGVGPEVAVAVALPRSSDMVAAALAIAAAGGVFVPMDPRNPAQRLAHLVTDSGALLGITTAAHLEDLPDDLTWLTVDDLDRVTATHPATPITDTDRRSPLRSDHPAYIIYTSGSTGLPKGVTVTHAGLAPLVEEAVRRYWLESEHRFLHICAPWFDPSVLEWLCAFTTGATLVVVASDIAGGIELTDLLAAEAVTHAIITPAVLGTLDPAGLHALESLSVGGDVTTPELLAKWQPGRRYLNGYGPTETTIISSYAELVAGQPISIGAPVQGTYAMILDARLNPVPPGVTGELYLTGRALARGYRNQPATTSARFVPDPWGAPGARMYRTGDLVRLRRTGDLDYLGRADTQVKVRGFRIEPGEIDAVLAGHPDVDFAVTVGRRTSSGAMTLVSYVLATPGHSVAPDALTAYAADRLAAHAVPSAIMVLDKLPLTSNGKLDRNALPEPPVAIAPAVAPTGAMQTVLAELFARVLGVPQVGVHDSFFALGGDSILSIQLVSLARAAGIVFTTRDVFEHRTVAKLSGIAAHESLQSPVLAELPGGGIGEVALTPVLADFLTTGSSDRFAQTMVLALPENIDRHGLLATIAAVLRHHDMLRSRLRRDGDTWQFEVLPPHAIDVDALITEIAAPSPRRESSDELTRIGSAAMDSALSALDPAAARMIAFTWIRRHGARDVLAVAAHHYVIDGVSWRILLPDLVLAWSQYAAGRPIALPPVGTSFRRWAHGLATADRTAELAHWQRVLSTPDPLLGARAVDSSVDTEATMRSITVQIPAEITEPLLTTLPAQYRAGADHSLLAALALAVRVWRARRGIDAPTLRLRLEGHGRQEDAVPGADLTRTVGWFTTVYPVALDLSAITPAAFDDAALAATVRTVKEQLLAVPDNGIGFGVLRRHPRTRDALSGSIGQIGFNYLGRASTASQPTDDTAWLPTADLGDIEVDYDPALPAHTVLDINAIAVTTDTGLCLRADFRYATAILAESEVRELADDWTSWLTALAEHTAHPSAGGLTPSDVDLVRVSQNDLDTWRTTHPGLSDVLPLSPLQHSLLALGDMLDESVHAYVIQLMAELTGELDLDRLRHAAATVLHRHANLRSAFVTTPDGTPVQLVTDAVEAPLRIVEATDIELPALLAADQQAGFDPEIAPLLRFTVYTTGTGHSHLVLTGHHILVDGWSMPLLMKELLVLYATHGDATPLPPVRPYRDYLAWLTRQDRSAAEHAWSQVLDGVAATMLAPELTWPPATGHGYGLCEFELDAARTSALTTFAANAEVTANTVFQTAWGLVVAASTAREDIVFGATVSGRPPQLDGVADMIGLFVDAVPVRLRLDPAAPVDDLIRAVQAEQASLLDHHHLGLGAIQRVAGPGELFDTMLAFESYPVDVEGLQQAGGALDNLSIDDLRGADHTHYPITVLVFLGARTQVQIKYRRDLVSDPVARAVTDRLHTAIDNIVATPTTPTARLTEQLATDPADPLTRSRYWRQTMADPPARLLMPTDHLDRVVAGGDRSQSGHADNHLGAEHGRARSTVPTTVHRELHELADTANVSRQTLVRTAVAVLLARLTASEDIVIRTSAPDLLLRTSIDLAAPFLDLLTRAHEAETLALAHAGIPLADFPDLLGVEPTALGQVSLDMRSDGPEPAPVTVETGSEPRRLLRGDGPELTVTVVETKSSTTIETTFARSVFDDHEADTFVRRLTRLLTAIADEPRTPAGDLPLSDHAEYTFLTHLGDATTPSTTPTLPELLVRGTGYGQHRIAVRDNANTYTYGTLDADSSRLARVLVAEGIGPETVVASAIPRSYESILAFWAIAKAGGVYLPVDPNYPDDRVRHMLTDSGASIGLTLAASSNTLPASVRWLSLDAPSTRARIAACSSTPVRDRDRRAPLRRDNIAYVIYTSGSTGTPKGVSVTHAGLGALVTHSAALMRLRHDHRMLHVCSPSFDQSIEELATAFHRGASSVIAPPDSVGGTDLDDLLRTEQVTHTIITPALLSTLDPATLPDLRCVSAGGEATTPELLDAWQPGRSFLNGYGPTEATIGATYSALRAGDRVTIGRPVPGMRAVVLDARLHPVPVGATGELYLAGPALARGYRGRAAATADRFVACPWAGPGARMYRTGDLVRWVHGDTYELEYLGRTDFQIKIRGFRIEPGEIDAVLLRHPQVSFALTLGAQNPAGDTVLVSYVTGREIDPGALTRWSASMLPAHMVPAAVVVLDRFPLSAAGKIDRNALPAPEFTTRTYRAPAAGLERTVAEVFAEVLGAERVGADDNFFDLGGNSLLATRLTARIGAALGIRVPVRVLFAAPTVAECAHEIAGLTRAARRPALEAGPRPDRIPLSPAQQRMWFLNRFDTGTAAYNIPVVLRLTGNLDITAMVRAFTDLVARHEILRTIYPTVEQTPAQIVLPPDHPDAPRLKVATVAPDGDEHLTSAVTELVSTVFDVTREVPVRATLFERGPHDYVLAMAVHHIAGDGFSGGPLTRDLVVAYTARAQQHTPAWTPLPVHYADYAIWQQTLLGDENDPTSLSAVQLAYWQQALAELPDQLELPRDRPRPAIQSYAGGRVPFTLDTATHAALAELSRTHGATLFMAVHTAFAVVLAELSGTTDIAIGTPVAGRGDAALDDLIGMFVNTLVFRTRVDADASFAEQLTRQRDIDLAAFAHADIPFERLVEVLNPARSTARHPLFQVGLSFQNLAEVRMDLPGTSVSSVELDRELSQFDLHLILADRYTREGSPTGITGYCTYATDLFDAATVEGFLARLTRLITAVVTDPGAPLHTIDLLAPDERARILDTWNRTARPADPAATLASLLDTTVSRAPDALALVADDIRVTYAELDDRVNRMARYLIAAGVGPETRVVLAMRRSIDLVVAMYAVATAGGAYVPIDPDQPRARTGDILDTADPQLILTNVGTWLGSDIATPGVRCVEQLDLTAHSPAPITDRDRRAPLRPANTAYVIFTSGSTGRPKGVAVSHAAIVNQLRWKTAEFGLTAQDTVLLKTAATFDLSVWEFWSAASCGGRLVLAAPEGHRDPAYLAALMRREEVTTLHVVPSMLDTLVDQQLPSSLRRVLAIGETLPVALTRRFETAAPNTALFNVYGPTEAAVSITSHRVSAADTTTVAIGTPVWNSQVYVLDARLRPVPAGVAGELYLAGAQLATGYLARPDLTAERFVANPFRAGTRLYRTGDLAAWRADGELEFRGRTDFQLKIRGFRIELEEIDTVLAAQPDVGFAVTVGRENQAGETVLVSYVVAAHEVDVDSLARRAAQKLPTHMVPATIVVLDEVPLTHTGKLDRAALPAPELATREYRAPDTAIEHTVAAIFADVLRLDRVGMDDHFFELGGTSLSATRLSAQLSTATAVTVPVTWIFTTPTPAGIVAALRAEGTTGAAFEVLLPLRTEGTGEPLFCIHPISGIAWSFSGLAAHLDRPLYGLQSPALSSAEPLPDSIEEWALRYLKEIRAVQAEGPYHLLGWSLGGVIAHAMAVQLQEDGEEVAVLAMLDSTLSSASTAVATTVTAADLLGGFVGTEQVNLAEPVDIHQLARTLFELSAPQAAVDPARVDRIVDAAITSVALDAAYHPRRFDGTITYFTAAHSDPTGATGASSWSGAATGVDDHAVQATHWRMTEDRALAVIADTLRKQRG</sequence>
<dbReference type="PROSITE" id="PS00012">
    <property type="entry name" value="PHOSPHOPANTETHEINE"/>
    <property type="match status" value="3"/>
</dbReference>
<dbReference type="InterPro" id="IPR000873">
    <property type="entry name" value="AMP-dep_synth/lig_dom"/>
</dbReference>
<dbReference type="Gene3D" id="3.30.559.10">
    <property type="entry name" value="Chloramphenicol acetyltransferase-like domain"/>
    <property type="match status" value="5"/>
</dbReference>
<keyword evidence="4" id="KW-0677">Repeat</keyword>
<proteinExistence type="predicted"/>
<dbReference type="UniPathway" id="UPA00011"/>
<dbReference type="GO" id="GO:0043041">
    <property type="term" value="P:amino acid activation for nonribosomal peptide biosynthetic process"/>
    <property type="evidence" value="ECO:0007669"/>
    <property type="project" value="TreeGrafter"/>
</dbReference>
<dbReference type="InterPro" id="IPR029058">
    <property type="entry name" value="AB_hydrolase_fold"/>
</dbReference>
<dbReference type="InterPro" id="IPR020802">
    <property type="entry name" value="TesA-like"/>
</dbReference>
<organism evidence="8 9">
    <name type="scientific">Nocardia fluminea</name>
    <dbReference type="NCBI Taxonomy" id="134984"/>
    <lineage>
        <taxon>Bacteria</taxon>
        <taxon>Bacillati</taxon>
        <taxon>Actinomycetota</taxon>
        <taxon>Actinomycetes</taxon>
        <taxon>Mycobacteriales</taxon>
        <taxon>Nocardiaceae</taxon>
        <taxon>Nocardia</taxon>
    </lineage>
</organism>
<evidence type="ECO:0000256" key="4">
    <source>
        <dbReference type="ARBA" id="ARBA00022737"/>
    </source>
</evidence>
<dbReference type="SUPFAM" id="SSF56801">
    <property type="entry name" value="Acetyl-CoA synthetase-like"/>
    <property type="match status" value="4"/>
</dbReference>
<dbReference type="FunFam" id="1.10.1200.10:FF:000005">
    <property type="entry name" value="Nonribosomal peptide synthetase 1"/>
    <property type="match status" value="2"/>
</dbReference>
<dbReference type="InterPro" id="IPR001031">
    <property type="entry name" value="Thioesterase"/>
</dbReference>
<dbReference type="PROSITE" id="PS50075">
    <property type="entry name" value="CARRIER"/>
    <property type="match status" value="4"/>
</dbReference>
<feature type="region of interest" description="Disordered" evidence="6">
    <location>
        <begin position="1712"/>
        <end position="1732"/>
    </location>
</feature>
<dbReference type="InterPro" id="IPR023213">
    <property type="entry name" value="CAT-like_dom_sf"/>
</dbReference>
<dbReference type="GO" id="GO:0072330">
    <property type="term" value="P:monocarboxylic acid biosynthetic process"/>
    <property type="evidence" value="ECO:0007669"/>
    <property type="project" value="UniProtKB-ARBA"/>
</dbReference>
<dbReference type="InterPro" id="IPR010071">
    <property type="entry name" value="AA_adenyl_dom"/>
</dbReference>
<comment type="caution">
    <text evidence="8">The sequence shown here is derived from an EMBL/GenBank/DDBJ whole genome shotgun (WGS) entry which is preliminary data.</text>
</comment>
<name>A0A2N3VLD6_9NOCA</name>
<dbReference type="InterPro" id="IPR010060">
    <property type="entry name" value="NRPS_synth"/>
</dbReference>
<feature type="region of interest" description="Disordered" evidence="6">
    <location>
        <begin position="1"/>
        <end position="23"/>
    </location>
</feature>
<dbReference type="SMART" id="SM00824">
    <property type="entry name" value="PKS_TE"/>
    <property type="match status" value="1"/>
</dbReference>
<dbReference type="SUPFAM" id="SSF53474">
    <property type="entry name" value="alpha/beta-Hydrolases"/>
    <property type="match status" value="1"/>
</dbReference>
<feature type="compositionally biased region" description="Basic and acidic residues" evidence="6">
    <location>
        <begin position="1"/>
        <end position="13"/>
    </location>
</feature>
<feature type="compositionally biased region" description="Basic and acidic residues" evidence="6">
    <location>
        <begin position="3361"/>
        <end position="3371"/>
    </location>
</feature>
<keyword evidence="9" id="KW-1185">Reference proteome</keyword>
<feature type="domain" description="Carrier" evidence="7">
    <location>
        <begin position="531"/>
        <end position="605"/>
    </location>
</feature>
<dbReference type="Gene3D" id="3.40.50.980">
    <property type="match status" value="6"/>
</dbReference>
<dbReference type="InterPro" id="IPR020845">
    <property type="entry name" value="AMP-binding_CS"/>
</dbReference>
<dbReference type="GO" id="GO:0044550">
    <property type="term" value="P:secondary metabolite biosynthetic process"/>
    <property type="evidence" value="ECO:0007669"/>
    <property type="project" value="TreeGrafter"/>
</dbReference>
<comment type="cofactor">
    <cofactor evidence="1">
        <name>pantetheine 4'-phosphate</name>
        <dbReference type="ChEBI" id="CHEBI:47942"/>
    </cofactor>
</comment>
<evidence type="ECO:0000313" key="8">
    <source>
        <dbReference type="EMBL" id="PKV82441.1"/>
    </source>
</evidence>
<keyword evidence="5" id="KW-0045">Antibiotic biosynthesis</keyword>
<dbReference type="NCBIfam" id="TIGR01733">
    <property type="entry name" value="AA-adenyl-dom"/>
    <property type="match status" value="4"/>
</dbReference>
<gene>
    <name evidence="8" type="ORF">ATK86_6930</name>
</gene>
<feature type="domain" description="Carrier" evidence="7">
    <location>
        <begin position="4085"/>
        <end position="4160"/>
    </location>
</feature>
<dbReference type="PANTHER" id="PTHR45527">
    <property type="entry name" value="NONRIBOSOMAL PEPTIDE SYNTHETASE"/>
    <property type="match status" value="1"/>
</dbReference>
<evidence type="ECO:0000256" key="6">
    <source>
        <dbReference type="SAM" id="MobiDB-lite"/>
    </source>
</evidence>
<dbReference type="GO" id="GO:0017000">
    <property type="term" value="P:antibiotic biosynthetic process"/>
    <property type="evidence" value="ECO:0007669"/>
    <property type="project" value="UniProtKB-KW"/>
</dbReference>
<dbReference type="Pfam" id="PF00550">
    <property type="entry name" value="PP-binding"/>
    <property type="match status" value="4"/>
</dbReference>
<evidence type="ECO:0000256" key="5">
    <source>
        <dbReference type="ARBA" id="ARBA00023194"/>
    </source>
</evidence>
<dbReference type="FunFam" id="3.40.50.12780:FF:000012">
    <property type="entry name" value="Non-ribosomal peptide synthetase"/>
    <property type="match status" value="1"/>
</dbReference>
<dbReference type="PANTHER" id="PTHR45527:SF1">
    <property type="entry name" value="FATTY ACID SYNTHASE"/>
    <property type="match status" value="1"/>
</dbReference>
<feature type="region of interest" description="Disordered" evidence="6">
    <location>
        <begin position="3352"/>
        <end position="3373"/>
    </location>
</feature>
<dbReference type="InterPro" id="IPR042099">
    <property type="entry name" value="ANL_N_sf"/>
</dbReference>
<dbReference type="EMBL" id="PJMW01000002">
    <property type="protein sequence ID" value="PKV82441.1"/>
    <property type="molecule type" value="Genomic_DNA"/>
</dbReference>
<evidence type="ECO:0000256" key="2">
    <source>
        <dbReference type="ARBA" id="ARBA00022450"/>
    </source>
</evidence>
<dbReference type="SUPFAM" id="SSF47336">
    <property type="entry name" value="ACP-like"/>
    <property type="match status" value="4"/>
</dbReference>
<reference evidence="8 9" key="1">
    <citation type="submission" date="2017-12" db="EMBL/GenBank/DDBJ databases">
        <title>Sequencing the genomes of 1000 Actinobacteria strains.</title>
        <authorList>
            <person name="Klenk H.-P."/>
        </authorList>
    </citation>
    <scope>NUCLEOTIDE SEQUENCE [LARGE SCALE GENOMIC DNA]</scope>
    <source>
        <strain evidence="8 9">DSM 44489</strain>
    </source>
</reference>
<dbReference type="CDD" id="cd05930">
    <property type="entry name" value="A_NRPS"/>
    <property type="match status" value="2"/>
</dbReference>
<dbReference type="CDD" id="cd19540">
    <property type="entry name" value="LCL_NRPS-like"/>
    <property type="match status" value="1"/>
</dbReference>